<dbReference type="GO" id="GO:0016491">
    <property type="term" value="F:oxidoreductase activity"/>
    <property type="evidence" value="ECO:0007669"/>
    <property type="project" value="InterPro"/>
</dbReference>
<dbReference type="AlphaFoldDB" id="L5JQT0"/>
<feature type="domain" description="Thioredoxin" evidence="2">
    <location>
        <begin position="79"/>
        <end position="214"/>
    </location>
</feature>
<dbReference type="PANTHER" id="PTHR43503">
    <property type="entry name" value="MCG48959-RELATED"/>
    <property type="match status" value="1"/>
</dbReference>
<dbReference type="Gene3D" id="3.40.30.10">
    <property type="entry name" value="Glutaredoxin"/>
    <property type="match status" value="2"/>
</dbReference>
<dbReference type="InterPro" id="IPR013766">
    <property type="entry name" value="Thioredoxin_domain"/>
</dbReference>
<dbReference type="PANTHER" id="PTHR43503:SF4">
    <property type="entry name" value="PEROXIREDOXIN-6"/>
    <property type="match status" value="1"/>
</dbReference>
<dbReference type="GO" id="GO:0005829">
    <property type="term" value="C:cytosol"/>
    <property type="evidence" value="ECO:0007669"/>
    <property type="project" value="TreeGrafter"/>
</dbReference>
<gene>
    <name evidence="3" type="ORF">PAL_GLEAN10019851</name>
</gene>
<feature type="signal peptide" evidence="1">
    <location>
        <begin position="1"/>
        <end position="18"/>
    </location>
</feature>
<name>L5JQT0_PTEAL</name>
<dbReference type="EMBL" id="KB031150">
    <property type="protein sequence ID" value="ELK01774.1"/>
    <property type="molecule type" value="Genomic_DNA"/>
</dbReference>
<dbReference type="InterPro" id="IPR036249">
    <property type="entry name" value="Thioredoxin-like_sf"/>
</dbReference>
<dbReference type="GO" id="GO:0005739">
    <property type="term" value="C:mitochondrion"/>
    <property type="evidence" value="ECO:0007669"/>
    <property type="project" value="TreeGrafter"/>
</dbReference>
<sequence>MKVLGATVLVLLCTMALCSYDESTKETFGCLLSQSRANKEPREVGRVQKKSGEEVTAGGKLYEEIPMIYSEKLGLLRGFLLGYEAPNVKANMTISRIHFHGCLGDSQGILFSHSQDFTSVCTTEPGRAAKLAPEFAKRNVKLIALSIDSTEDHLAYSKDIDAYYAEKDKKGMPVSAPVVFIFGPDKKLKLSILYPVTSGRNLDEILRVVISFQLTVEKMVATPAD</sequence>
<dbReference type="Pfam" id="PF00578">
    <property type="entry name" value="AhpC-TSA"/>
    <property type="match status" value="1"/>
</dbReference>
<evidence type="ECO:0000313" key="4">
    <source>
        <dbReference type="Proteomes" id="UP000010552"/>
    </source>
</evidence>
<dbReference type="InterPro" id="IPR000866">
    <property type="entry name" value="AhpC/TSA"/>
</dbReference>
<keyword evidence="1" id="KW-0732">Signal</keyword>
<evidence type="ECO:0000256" key="1">
    <source>
        <dbReference type="SAM" id="SignalP"/>
    </source>
</evidence>
<organism evidence="3 4">
    <name type="scientific">Pteropus alecto</name>
    <name type="common">Black flying fox</name>
    <dbReference type="NCBI Taxonomy" id="9402"/>
    <lineage>
        <taxon>Eukaryota</taxon>
        <taxon>Metazoa</taxon>
        <taxon>Chordata</taxon>
        <taxon>Craniata</taxon>
        <taxon>Vertebrata</taxon>
        <taxon>Euteleostomi</taxon>
        <taxon>Mammalia</taxon>
        <taxon>Eutheria</taxon>
        <taxon>Laurasiatheria</taxon>
        <taxon>Chiroptera</taxon>
        <taxon>Yinpterochiroptera</taxon>
        <taxon>Pteropodoidea</taxon>
        <taxon>Pteropodidae</taxon>
        <taxon>Pteropodinae</taxon>
        <taxon>Pteropus</taxon>
    </lineage>
</organism>
<feature type="chain" id="PRO_5003968396" evidence="1">
    <location>
        <begin position="19"/>
        <end position="225"/>
    </location>
</feature>
<dbReference type="PROSITE" id="PS51352">
    <property type="entry name" value="THIOREDOXIN_2"/>
    <property type="match status" value="1"/>
</dbReference>
<protein>
    <submittedName>
        <fullName evidence="3">Peroxiredoxin-6</fullName>
    </submittedName>
</protein>
<dbReference type="InParanoid" id="L5JQT0"/>
<dbReference type="GO" id="GO:0045454">
    <property type="term" value="P:cell redox homeostasis"/>
    <property type="evidence" value="ECO:0007669"/>
    <property type="project" value="TreeGrafter"/>
</dbReference>
<dbReference type="eggNOG" id="ENOG502TKQF">
    <property type="taxonomic scope" value="Eukaryota"/>
</dbReference>
<proteinExistence type="predicted"/>
<dbReference type="Proteomes" id="UP000010552">
    <property type="component" value="Unassembled WGS sequence"/>
</dbReference>
<dbReference type="GO" id="GO:0016209">
    <property type="term" value="F:antioxidant activity"/>
    <property type="evidence" value="ECO:0007669"/>
    <property type="project" value="InterPro"/>
</dbReference>
<keyword evidence="4" id="KW-1185">Reference proteome</keyword>
<reference evidence="4" key="1">
    <citation type="journal article" date="2013" name="Science">
        <title>Comparative analysis of bat genomes provides insight into the evolution of flight and immunity.</title>
        <authorList>
            <person name="Zhang G."/>
            <person name="Cowled C."/>
            <person name="Shi Z."/>
            <person name="Huang Z."/>
            <person name="Bishop-Lilly K.A."/>
            <person name="Fang X."/>
            <person name="Wynne J.W."/>
            <person name="Xiong Z."/>
            <person name="Baker M.L."/>
            <person name="Zhao W."/>
            <person name="Tachedjian M."/>
            <person name="Zhu Y."/>
            <person name="Zhou P."/>
            <person name="Jiang X."/>
            <person name="Ng J."/>
            <person name="Yang L."/>
            <person name="Wu L."/>
            <person name="Xiao J."/>
            <person name="Feng Y."/>
            <person name="Chen Y."/>
            <person name="Sun X."/>
            <person name="Zhang Y."/>
            <person name="Marsh G.A."/>
            <person name="Crameri G."/>
            <person name="Broder C.C."/>
            <person name="Frey K.G."/>
            <person name="Wang L.F."/>
            <person name="Wang J."/>
        </authorList>
    </citation>
    <scope>NUCLEOTIDE SEQUENCE [LARGE SCALE GENOMIC DNA]</scope>
</reference>
<dbReference type="SUPFAM" id="SSF52833">
    <property type="entry name" value="Thioredoxin-like"/>
    <property type="match status" value="1"/>
</dbReference>
<dbReference type="STRING" id="9402.L5JQT0"/>
<accession>L5JQT0</accession>
<evidence type="ECO:0000313" key="3">
    <source>
        <dbReference type="EMBL" id="ELK01774.1"/>
    </source>
</evidence>
<evidence type="ECO:0000259" key="2">
    <source>
        <dbReference type="PROSITE" id="PS51352"/>
    </source>
</evidence>